<protein>
    <submittedName>
        <fullName evidence="1">Uncharacterized protein</fullName>
    </submittedName>
</protein>
<gene>
    <name evidence="1" type="ORF">A8C52_05745</name>
</gene>
<dbReference type="RefSeq" id="WP_086201690.1">
    <property type="nucleotide sequence ID" value="NZ_JBQHSN010000002.1"/>
</dbReference>
<reference evidence="1 2" key="1">
    <citation type="submission" date="2016-05" db="EMBL/GenBank/DDBJ databases">
        <authorList>
            <person name="Lee J.-Y."/>
            <person name="Kim E.B."/>
            <person name="Choi Y.-J."/>
        </authorList>
    </citation>
    <scope>NUCLEOTIDE SEQUENCE [LARGE SCALE GENOMIC DNA]</scope>
    <source>
        <strain evidence="1 2">KLA006</strain>
    </source>
</reference>
<dbReference type="Proteomes" id="UP000218139">
    <property type="component" value="Unassembled WGS sequence"/>
</dbReference>
<accession>A0A9X6S5J6</accession>
<dbReference type="EMBL" id="LXZO01000077">
    <property type="protein sequence ID" value="PAY47767.1"/>
    <property type="molecule type" value="Genomic_DNA"/>
</dbReference>
<evidence type="ECO:0000313" key="2">
    <source>
        <dbReference type="Proteomes" id="UP000218139"/>
    </source>
</evidence>
<sequence length="119" mass="14301">MKTKKNKDIVYRGKQWSYVGTRHMLLKKVECYVNTKPGVRQDRDGTSWQFDILIVEKDRWFLHLIFENMGTHYFNLNYISTPQQSQPISKNKIVRVAKIWFDNAEKYGKRSNTNWNDLI</sequence>
<dbReference type="AlphaFoldDB" id="A0A9X6S5J6"/>
<evidence type="ECO:0000313" key="1">
    <source>
        <dbReference type="EMBL" id="PAY47767.1"/>
    </source>
</evidence>
<proteinExistence type="predicted"/>
<name>A0A9X6S5J6_9LACO</name>
<comment type="caution">
    <text evidence="1">The sequence shown here is derived from an EMBL/GenBank/DDBJ whole genome shotgun (WGS) entry which is preliminary data.</text>
</comment>
<organism evidence="1 2">
    <name type="scientific">Ligilactobacillus salivarius</name>
    <dbReference type="NCBI Taxonomy" id="1624"/>
    <lineage>
        <taxon>Bacteria</taxon>
        <taxon>Bacillati</taxon>
        <taxon>Bacillota</taxon>
        <taxon>Bacilli</taxon>
        <taxon>Lactobacillales</taxon>
        <taxon>Lactobacillaceae</taxon>
        <taxon>Ligilactobacillus</taxon>
    </lineage>
</organism>